<dbReference type="PROSITE" id="PS51257">
    <property type="entry name" value="PROKAR_LIPOPROTEIN"/>
    <property type="match status" value="1"/>
</dbReference>
<evidence type="ECO:0008006" key="3">
    <source>
        <dbReference type="Google" id="ProtNLM"/>
    </source>
</evidence>
<organism evidence="1 2">
    <name type="scientific">Candidatus Gallipaludibacter merdavium</name>
    <dbReference type="NCBI Taxonomy" id="2840839"/>
    <lineage>
        <taxon>Bacteria</taxon>
        <taxon>Pseudomonadati</taxon>
        <taxon>Bacteroidota</taxon>
        <taxon>Bacteroidia</taxon>
        <taxon>Bacteroidales</taxon>
        <taxon>Candidatus Gallipaludibacter</taxon>
    </lineage>
</organism>
<gene>
    <name evidence="1" type="ORF">IAA73_06115</name>
</gene>
<dbReference type="Proteomes" id="UP000823641">
    <property type="component" value="Unassembled WGS sequence"/>
</dbReference>
<dbReference type="EMBL" id="JADIMG010000059">
    <property type="protein sequence ID" value="MBO8459890.1"/>
    <property type="molecule type" value="Genomic_DNA"/>
</dbReference>
<reference evidence="1" key="1">
    <citation type="submission" date="2020-10" db="EMBL/GenBank/DDBJ databases">
        <authorList>
            <person name="Gilroy R."/>
        </authorList>
    </citation>
    <scope>NUCLEOTIDE SEQUENCE</scope>
    <source>
        <strain evidence="1">G3-3990</strain>
    </source>
</reference>
<comment type="caution">
    <text evidence="1">The sequence shown here is derived from an EMBL/GenBank/DDBJ whole genome shotgun (WGS) entry which is preliminary data.</text>
</comment>
<evidence type="ECO:0000313" key="1">
    <source>
        <dbReference type="EMBL" id="MBO8459890.1"/>
    </source>
</evidence>
<protein>
    <recommendedName>
        <fullName evidence="3">Lipoprotein</fullName>
    </recommendedName>
</protein>
<sequence length="267" mass="30747">MKSKFHYILLLIVAFAACNQLSDEEKAALHLQEARALIAQNQLNAAKNELDSVHILYPREVPMRRIAKHLSDSIVVIESKRTLAYCDSLLPQMEHVKDSLAKNFRFEHDTLYMEEGQYVNKLLRTESNAARCYLQTFITESAKVVMKSTYCGGKQINYNMVELTSNDISVSSVPGDVHQFETDGMHYETLLLNDEDAMPLLQFISEHMKDRIKVTLKGGSSYIYYLSESERKALGESYHFAVVMKDIVRLKEEQRKAKIRIEQKMNK</sequence>
<reference evidence="1" key="2">
    <citation type="journal article" date="2021" name="PeerJ">
        <title>Extensive microbial diversity within the chicken gut microbiome revealed by metagenomics and culture.</title>
        <authorList>
            <person name="Gilroy R."/>
            <person name="Ravi A."/>
            <person name="Getino M."/>
            <person name="Pursley I."/>
            <person name="Horton D.L."/>
            <person name="Alikhan N.F."/>
            <person name="Baker D."/>
            <person name="Gharbi K."/>
            <person name="Hall N."/>
            <person name="Watson M."/>
            <person name="Adriaenssens E.M."/>
            <person name="Foster-Nyarko E."/>
            <person name="Jarju S."/>
            <person name="Secka A."/>
            <person name="Antonio M."/>
            <person name="Oren A."/>
            <person name="Chaudhuri R.R."/>
            <person name="La Ragione R."/>
            <person name="Hildebrand F."/>
            <person name="Pallen M.J."/>
        </authorList>
    </citation>
    <scope>NUCLEOTIDE SEQUENCE</scope>
    <source>
        <strain evidence="1">G3-3990</strain>
    </source>
</reference>
<proteinExistence type="predicted"/>
<dbReference type="AlphaFoldDB" id="A0A9D9N4H9"/>
<name>A0A9D9N4H9_9BACT</name>
<evidence type="ECO:0000313" key="2">
    <source>
        <dbReference type="Proteomes" id="UP000823641"/>
    </source>
</evidence>
<accession>A0A9D9N4H9</accession>